<dbReference type="Gene3D" id="6.10.340.10">
    <property type="match status" value="1"/>
</dbReference>
<evidence type="ECO:0000256" key="2">
    <source>
        <dbReference type="ARBA" id="ARBA00004651"/>
    </source>
</evidence>
<keyword evidence="7" id="KW-0547">Nucleotide-binding</keyword>
<evidence type="ECO:0000256" key="6">
    <source>
        <dbReference type="ARBA" id="ARBA00022679"/>
    </source>
</evidence>
<keyword evidence="6" id="KW-0808">Transferase</keyword>
<evidence type="ECO:0000256" key="7">
    <source>
        <dbReference type="ARBA" id="ARBA00022741"/>
    </source>
</evidence>
<dbReference type="SUPFAM" id="SSF158472">
    <property type="entry name" value="HAMP domain-like"/>
    <property type="match status" value="1"/>
</dbReference>
<evidence type="ECO:0000256" key="11">
    <source>
        <dbReference type="ARBA" id="ARBA00023136"/>
    </source>
</evidence>
<keyword evidence="8 16" id="KW-0418">Kinase</keyword>
<dbReference type="AlphaFoldDB" id="A0A3D9IJ90"/>
<keyword evidence="9" id="KW-0067">ATP-binding</keyword>
<feature type="domain" description="Histidine kinase" evidence="14">
    <location>
        <begin position="276"/>
        <end position="491"/>
    </location>
</feature>
<dbReference type="Gene3D" id="3.30.565.10">
    <property type="entry name" value="Histidine kinase-like ATPase, C-terminal domain"/>
    <property type="match status" value="1"/>
</dbReference>
<dbReference type="SUPFAM" id="SSF47384">
    <property type="entry name" value="Homodimeric domain of signal transducing histidine kinase"/>
    <property type="match status" value="1"/>
</dbReference>
<evidence type="ECO:0000256" key="5">
    <source>
        <dbReference type="ARBA" id="ARBA00022553"/>
    </source>
</evidence>
<dbReference type="InterPro" id="IPR003594">
    <property type="entry name" value="HATPase_dom"/>
</dbReference>
<dbReference type="OrthoDB" id="9813151at2"/>
<evidence type="ECO:0000256" key="8">
    <source>
        <dbReference type="ARBA" id="ARBA00022777"/>
    </source>
</evidence>
<evidence type="ECO:0000259" key="15">
    <source>
        <dbReference type="PROSITE" id="PS50885"/>
    </source>
</evidence>
<dbReference type="CDD" id="cd06225">
    <property type="entry name" value="HAMP"/>
    <property type="match status" value="1"/>
</dbReference>
<dbReference type="GO" id="GO:0016036">
    <property type="term" value="P:cellular response to phosphate starvation"/>
    <property type="evidence" value="ECO:0007669"/>
    <property type="project" value="TreeGrafter"/>
</dbReference>
<keyword evidence="10" id="KW-0902">Two-component regulatory system</keyword>
<evidence type="ECO:0000256" key="4">
    <source>
        <dbReference type="ARBA" id="ARBA00022475"/>
    </source>
</evidence>
<dbReference type="SMART" id="SM00388">
    <property type="entry name" value="HisKA"/>
    <property type="match status" value="1"/>
</dbReference>
<sequence>MNVKSIISRLRNTITFKMFGLTVAILLVFSISTYLIIYTLLPHTYKSYKQQQLANNIDSFIVKSATLSDVEAEDALTELRLQTNIFITIKDKDEKLLYPVLGNVQLTPAVATAISLSPTPILTPSPGTTVSTAAASVSVASVSRDLVFKGKEASLIAYFTPQPIDEASKVLALLAPYVAAFILIASIGGSFFYSTLMTKPIRKITLSAGKMAELQLDTRIPVHSSDEIGKLANSLNVMAANLQGSIHELKTANEQLLKEMERERQVEARRRELFAAVSHELKSPLTVMKGQLEGMLYKIGIYADRETYLDKTLEVANEMETLIADMLRVASSDERQLSGTQENVSIRSLIQGLIAKYEELGQQRDLSLISLISDESEIRVHREMLEKALNNLMHNAIMYTNPGESVLIRQAVHADYLTIEIINTGAHIDERQIGRVFEPFYRIDNSRNRNTGGSGLGLYITKQILQQLSISIQAKNAKEGVVFSLHFLRDPFQSACRR</sequence>
<evidence type="ECO:0000256" key="10">
    <source>
        <dbReference type="ARBA" id="ARBA00023012"/>
    </source>
</evidence>
<accession>A0A3D9IJ90</accession>
<dbReference type="InterPro" id="IPR036097">
    <property type="entry name" value="HisK_dim/P_sf"/>
</dbReference>
<evidence type="ECO:0000313" key="16">
    <source>
        <dbReference type="EMBL" id="RED61812.1"/>
    </source>
</evidence>
<dbReference type="SMART" id="SM00304">
    <property type="entry name" value="HAMP"/>
    <property type="match status" value="1"/>
</dbReference>
<dbReference type="EC" id="2.7.13.3" evidence="3"/>
<dbReference type="PANTHER" id="PTHR45453:SF3">
    <property type="entry name" value="HISTIDINE KINASE"/>
    <property type="match status" value="1"/>
</dbReference>
<evidence type="ECO:0000259" key="14">
    <source>
        <dbReference type="PROSITE" id="PS50109"/>
    </source>
</evidence>
<dbReference type="InterPro" id="IPR004358">
    <property type="entry name" value="Sig_transdc_His_kin-like_C"/>
</dbReference>
<keyword evidence="5" id="KW-0597">Phosphoprotein</keyword>
<comment type="catalytic activity">
    <reaction evidence="1">
        <text>ATP + protein L-histidine = ADP + protein N-phospho-L-histidine.</text>
        <dbReference type="EC" id="2.7.13.3"/>
    </reaction>
</comment>
<keyword evidence="13" id="KW-1133">Transmembrane helix</keyword>
<name>A0A3D9IJ90_9BACL</name>
<dbReference type="EMBL" id="QRDY01000005">
    <property type="protein sequence ID" value="RED61812.1"/>
    <property type="molecule type" value="Genomic_DNA"/>
</dbReference>
<comment type="subcellular location">
    <subcellularLocation>
        <location evidence="2">Cell membrane</location>
        <topology evidence="2">Multi-pass membrane protein</topology>
    </subcellularLocation>
</comment>
<keyword evidence="12" id="KW-0175">Coiled coil</keyword>
<comment type="caution">
    <text evidence="16">The sequence shown here is derived from an EMBL/GenBank/DDBJ whole genome shotgun (WGS) entry which is preliminary data.</text>
</comment>
<keyword evidence="13" id="KW-0812">Transmembrane</keyword>
<dbReference type="PRINTS" id="PR00344">
    <property type="entry name" value="BCTRLSENSOR"/>
</dbReference>
<dbReference type="InterPro" id="IPR003660">
    <property type="entry name" value="HAMP_dom"/>
</dbReference>
<feature type="transmembrane region" description="Helical" evidence="13">
    <location>
        <begin position="21"/>
        <end position="41"/>
    </location>
</feature>
<protein>
    <recommendedName>
        <fullName evidence="3">histidine kinase</fullName>
        <ecNumber evidence="3">2.7.13.3</ecNumber>
    </recommendedName>
</protein>
<feature type="transmembrane region" description="Helical" evidence="13">
    <location>
        <begin position="170"/>
        <end position="193"/>
    </location>
</feature>
<dbReference type="Pfam" id="PF02518">
    <property type="entry name" value="HATPase_c"/>
    <property type="match status" value="1"/>
</dbReference>
<reference evidence="16 17" key="1">
    <citation type="submission" date="2018-07" db="EMBL/GenBank/DDBJ databases">
        <title>Genomic Encyclopedia of Type Strains, Phase III (KMG-III): the genomes of soil and plant-associated and newly described type strains.</title>
        <authorList>
            <person name="Whitman W."/>
        </authorList>
    </citation>
    <scope>NUCLEOTIDE SEQUENCE [LARGE SCALE GENOMIC DNA]</scope>
    <source>
        <strain evidence="16 17">CECT 8236</strain>
    </source>
</reference>
<dbReference type="CDD" id="cd00082">
    <property type="entry name" value="HisKA"/>
    <property type="match status" value="1"/>
</dbReference>
<evidence type="ECO:0000256" key="1">
    <source>
        <dbReference type="ARBA" id="ARBA00000085"/>
    </source>
</evidence>
<dbReference type="Gene3D" id="1.10.287.130">
    <property type="match status" value="1"/>
</dbReference>
<evidence type="ECO:0000256" key="9">
    <source>
        <dbReference type="ARBA" id="ARBA00022840"/>
    </source>
</evidence>
<proteinExistence type="predicted"/>
<keyword evidence="11 13" id="KW-0472">Membrane</keyword>
<dbReference type="PROSITE" id="PS50885">
    <property type="entry name" value="HAMP"/>
    <property type="match status" value="1"/>
</dbReference>
<dbReference type="InterPro" id="IPR003661">
    <property type="entry name" value="HisK_dim/P_dom"/>
</dbReference>
<dbReference type="SUPFAM" id="SSF55874">
    <property type="entry name" value="ATPase domain of HSP90 chaperone/DNA topoisomerase II/histidine kinase"/>
    <property type="match status" value="1"/>
</dbReference>
<dbReference type="PANTHER" id="PTHR45453">
    <property type="entry name" value="PHOSPHATE REGULON SENSOR PROTEIN PHOR"/>
    <property type="match status" value="1"/>
</dbReference>
<feature type="coiled-coil region" evidence="12">
    <location>
        <begin position="239"/>
        <end position="269"/>
    </location>
</feature>
<dbReference type="RefSeq" id="WP_115992835.1">
    <property type="nucleotide sequence ID" value="NZ_QRDY01000005.1"/>
</dbReference>
<dbReference type="InterPro" id="IPR036890">
    <property type="entry name" value="HATPase_C_sf"/>
</dbReference>
<dbReference type="InterPro" id="IPR005467">
    <property type="entry name" value="His_kinase_dom"/>
</dbReference>
<dbReference type="Pfam" id="PF00512">
    <property type="entry name" value="HisKA"/>
    <property type="match status" value="1"/>
</dbReference>
<evidence type="ECO:0000256" key="3">
    <source>
        <dbReference type="ARBA" id="ARBA00012438"/>
    </source>
</evidence>
<evidence type="ECO:0000256" key="13">
    <source>
        <dbReference type="SAM" id="Phobius"/>
    </source>
</evidence>
<keyword evidence="4" id="KW-1003">Cell membrane</keyword>
<keyword evidence="17" id="KW-1185">Reference proteome</keyword>
<dbReference type="InterPro" id="IPR050351">
    <property type="entry name" value="BphY/WalK/GraS-like"/>
</dbReference>
<dbReference type="GO" id="GO:0005886">
    <property type="term" value="C:plasma membrane"/>
    <property type="evidence" value="ECO:0007669"/>
    <property type="project" value="UniProtKB-SubCell"/>
</dbReference>
<dbReference type="Proteomes" id="UP000256869">
    <property type="component" value="Unassembled WGS sequence"/>
</dbReference>
<dbReference type="GO" id="GO:0005524">
    <property type="term" value="F:ATP binding"/>
    <property type="evidence" value="ECO:0007669"/>
    <property type="project" value="UniProtKB-KW"/>
</dbReference>
<evidence type="ECO:0000313" key="17">
    <source>
        <dbReference type="Proteomes" id="UP000256869"/>
    </source>
</evidence>
<dbReference type="GO" id="GO:0004721">
    <property type="term" value="F:phosphoprotein phosphatase activity"/>
    <property type="evidence" value="ECO:0007669"/>
    <property type="project" value="TreeGrafter"/>
</dbReference>
<dbReference type="GO" id="GO:0000155">
    <property type="term" value="F:phosphorelay sensor kinase activity"/>
    <property type="evidence" value="ECO:0007669"/>
    <property type="project" value="InterPro"/>
</dbReference>
<dbReference type="PROSITE" id="PS50109">
    <property type="entry name" value="HIS_KIN"/>
    <property type="match status" value="1"/>
</dbReference>
<dbReference type="Pfam" id="PF00672">
    <property type="entry name" value="HAMP"/>
    <property type="match status" value="1"/>
</dbReference>
<feature type="domain" description="HAMP" evidence="15">
    <location>
        <begin position="195"/>
        <end position="247"/>
    </location>
</feature>
<evidence type="ECO:0000256" key="12">
    <source>
        <dbReference type="SAM" id="Coils"/>
    </source>
</evidence>
<gene>
    <name evidence="16" type="ORF">DFP95_105241</name>
</gene>
<organism evidence="16 17">
    <name type="scientific">Cohnella lupini</name>
    <dbReference type="NCBI Taxonomy" id="1294267"/>
    <lineage>
        <taxon>Bacteria</taxon>
        <taxon>Bacillati</taxon>
        <taxon>Bacillota</taxon>
        <taxon>Bacilli</taxon>
        <taxon>Bacillales</taxon>
        <taxon>Paenibacillaceae</taxon>
        <taxon>Cohnella</taxon>
    </lineage>
</organism>
<dbReference type="SMART" id="SM00387">
    <property type="entry name" value="HATPase_c"/>
    <property type="match status" value="1"/>
</dbReference>